<dbReference type="InterPro" id="IPR000408">
    <property type="entry name" value="Reg_chr_condens"/>
</dbReference>
<dbReference type="RefSeq" id="WP_235120994.1">
    <property type="nucleotide sequence ID" value="NZ_CP090978.1"/>
</dbReference>
<protein>
    <recommendedName>
        <fullName evidence="3">Regulator of chromosome condensation (RCC1) repeat-containing protein</fullName>
    </recommendedName>
</protein>
<evidence type="ECO:0000313" key="2">
    <source>
        <dbReference type="Proteomes" id="UP001649230"/>
    </source>
</evidence>
<sequence length="112" mass="11960">MKRSLQLFIFVWVLIGFSVSQSNGVKANGIEHPVKVVASSSSGDGTTLILSDQHRVWSWGDSQRLGLGGEYGAPSPTLVHFYDGDGNEVLEPIVDIGTGEEHSAALSQTGYV</sequence>
<keyword evidence="2" id="KW-1185">Reference proteome</keyword>
<dbReference type="Pfam" id="PF00415">
    <property type="entry name" value="RCC1"/>
    <property type="match status" value="1"/>
</dbReference>
<gene>
    <name evidence="1" type="ORF">L0M14_04275</name>
</gene>
<dbReference type="Proteomes" id="UP001649230">
    <property type="component" value="Chromosome"/>
</dbReference>
<dbReference type="EMBL" id="CP090978">
    <property type="protein sequence ID" value="UJF34420.1"/>
    <property type="molecule type" value="Genomic_DNA"/>
</dbReference>
<proteinExistence type="predicted"/>
<dbReference type="PROSITE" id="PS50012">
    <property type="entry name" value="RCC1_3"/>
    <property type="match status" value="1"/>
</dbReference>
<organism evidence="1 2">
    <name type="scientific">Paenibacillus hexagrammi</name>
    <dbReference type="NCBI Taxonomy" id="2908839"/>
    <lineage>
        <taxon>Bacteria</taxon>
        <taxon>Bacillati</taxon>
        <taxon>Bacillota</taxon>
        <taxon>Bacilli</taxon>
        <taxon>Bacillales</taxon>
        <taxon>Paenibacillaceae</taxon>
        <taxon>Paenibacillus</taxon>
    </lineage>
</organism>
<dbReference type="InterPro" id="IPR009091">
    <property type="entry name" value="RCC1/BLIP-II"/>
</dbReference>
<reference evidence="1 2" key="1">
    <citation type="journal article" date="2024" name="Int. J. Syst. Evol. Microbiol.">
        <title>Paenibacillus hexagrammi sp. nov., a novel bacterium isolated from the gut content of Hexagrammos agrammus.</title>
        <authorList>
            <person name="Jung H.K."/>
            <person name="Kim D.G."/>
            <person name="Zin H."/>
            <person name="Park J."/>
            <person name="Jung H."/>
            <person name="Kim Y.O."/>
            <person name="Kong H.J."/>
            <person name="Kim J.W."/>
            <person name="Kim Y.S."/>
        </authorList>
    </citation>
    <scope>NUCLEOTIDE SEQUENCE [LARGE SCALE GENOMIC DNA]</scope>
    <source>
        <strain evidence="1 2">YPD9-1</strain>
    </source>
</reference>
<name>A0ABY3SMS4_9BACL</name>
<evidence type="ECO:0000313" key="1">
    <source>
        <dbReference type="EMBL" id="UJF34420.1"/>
    </source>
</evidence>
<evidence type="ECO:0008006" key="3">
    <source>
        <dbReference type="Google" id="ProtNLM"/>
    </source>
</evidence>
<accession>A0ABY3SMS4</accession>
<dbReference type="SUPFAM" id="SSF50985">
    <property type="entry name" value="RCC1/BLIP-II"/>
    <property type="match status" value="1"/>
</dbReference>
<dbReference type="Gene3D" id="2.130.10.30">
    <property type="entry name" value="Regulator of chromosome condensation 1/beta-lactamase-inhibitor protein II"/>
    <property type="match status" value="1"/>
</dbReference>